<evidence type="ECO:0000313" key="2">
    <source>
        <dbReference type="EMBL" id="QDU37021.1"/>
    </source>
</evidence>
<keyword evidence="3" id="KW-1185">Reference proteome</keyword>
<organism evidence="2 3">
    <name type="scientific">Maioricimonas rarisocia</name>
    <dbReference type="NCBI Taxonomy" id="2528026"/>
    <lineage>
        <taxon>Bacteria</taxon>
        <taxon>Pseudomonadati</taxon>
        <taxon>Planctomycetota</taxon>
        <taxon>Planctomycetia</taxon>
        <taxon>Planctomycetales</taxon>
        <taxon>Planctomycetaceae</taxon>
        <taxon>Maioricimonas</taxon>
    </lineage>
</organism>
<dbReference type="AlphaFoldDB" id="A0A517Z3G9"/>
<sequence length="195" mass="21494">MALRTTVDKASCSQPRHRARWGRHSIPACPDADRPVGFQISRTLFHAGWSRHRKTCENAAFILEATAQQSSRPPPAPPRSLPGRRSRSAVRESDHNKEKADRNVCPTSAQRPRGNCLRPTLPLRRNGSSHDSRQSDLQPATSLSQVGQAFLPALTLAGPAAGCHILITAHQSTWASPVPHKEISYKNHREILKSS</sequence>
<evidence type="ECO:0000256" key="1">
    <source>
        <dbReference type="SAM" id="MobiDB-lite"/>
    </source>
</evidence>
<protein>
    <submittedName>
        <fullName evidence="2">Uncharacterized protein</fullName>
    </submittedName>
</protein>
<reference evidence="2 3" key="1">
    <citation type="submission" date="2019-02" db="EMBL/GenBank/DDBJ databases">
        <title>Deep-cultivation of Planctomycetes and their phenomic and genomic characterization uncovers novel biology.</title>
        <authorList>
            <person name="Wiegand S."/>
            <person name="Jogler M."/>
            <person name="Boedeker C."/>
            <person name="Pinto D."/>
            <person name="Vollmers J."/>
            <person name="Rivas-Marin E."/>
            <person name="Kohn T."/>
            <person name="Peeters S.H."/>
            <person name="Heuer A."/>
            <person name="Rast P."/>
            <person name="Oberbeckmann S."/>
            <person name="Bunk B."/>
            <person name="Jeske O."/>
            <person name="Meyerdierks A."/>
            <person name="Storesund J.E."/>
            <person name="Kallscheuer N."/>
            <person name="Luecker S."/>
            <person name="Lage O.M."/>
            <person name="Pohl T."/>
            <person name="Merkel B.J."/>
            <person name="Hornburger P."/>
            <person name="Mueller R.-W."/>
            <person name="Bruemmer F."/>
            <person name="Labrenz M."/>
            <person name="Spormann A.M."/>
            <person name="Op den Camp H."/>
            <person name="Overmann J."/>
            <person name="Amann R."/>
            <person name="Jetten M.S.M."/>
            <person name="Mascher T."/>
            <person name="Medema M.H."/>
            <person name="Devos D.P."/>
            <person name="Kaster A.-K."/>
            <person name="Ovreas L."/>
            <person name="Rohde M."/>
            <person name="Galperin M.Y."/>
            <person name="Jogler C."/>
        </authorList>
    </citation>
    <scope>NUCLEOTIDE SEQUENCE [LARGE SCALE GENOMIC DNA]</scope>
    <source>
        <strain evidence="2 3">Mal4</strain>
    </source>
</reference>
<accession>A0A517Z3G9</accession>
<feature type="region of interest" description="Disordered" evidence="1">
    <location>
        <begin position="65"/>
        <end position="141"/>
    </location>
</feature>
<evidence type="ECO:0000313" key="3">
    <source>
        <dbReference type="Proteomes" id="UP000320496"/>
    </source>
</evidence>
<proteinExistence type="predicted"/>
<name>A0A517Z3G9_9PLAN</name>
<feature type="region of interest" description="Disordered" evidence="1">
    <location>
        <begin position="1"/>
        <end position="26"/>
    </location>
</feature>
<dbReference type="KEGG" id="mri:Mal4_13240"/>
<gene>
    <name evidence="2" type="ORF">Mal4_13240</name>
</gene>
<feature type="compositionally biased region" description="Basic and acidic residues" evidence="1">
    <location>
        <begin position="89"/>
        <end position="102"/>
    </location>
</feature>
<dbReference type="EMBL" id="CP036275">
    <property type="protein sequence ID" value="QDU37021.1"/>
    <property type="molecule type" value="Genomic_DNA"/>
</dbReference>
<dbReference type="Proteomes" id="UP000320496">
    <property type="component" value="Chromosome"/>
</dbReference>